<proteinExistence type="predicted"/>
<reference evidence="1 2" key="1">
    <citation type="submission" date="2019-06" db="EMBL/GenBank/DDBJ databases">
        <title>A chromosomal-level reference genome of Carpinus fangiana (Coryloideae, Betulaceae).</title>
        <authorList>
            <person name="Yang X."/>
            <person name="Wang Z."/>
            <person name="Zhang L."/>
            <person name="Hao G."/>
            <person name="Liu J."/>
            <person name="Yang Y."/>
        </authorList>
    </citation>
    <scope>NUCLEOTIDE SEQUENCE [LARGE SCALE GENOMIC DNA]</scope>
    <source>
        <strain evidence="1">Cfa_2016G</strain>
        <tissue evidence="1">Leaf</tissue>
    </source>
</reference>
<gene>
    <name evidence="1" type="ORF">FH972_022823</name>
</gene>
<accession>A0A5N6KVK9</accession>
<comment type="caution">
    <text evidence="1">The sequence shown here is derived from an EMBL/GenBank/DDBJ whole genome shotgun (WGS) entry which is preliminary data.</text>
</comment>
<organism evidence="1 2">
    <name type="scientific">Carpinus fangiana</name>
    <dbReference type="NCBI Taxonomy" id="176857"/>
    <lineage>
        <taxon>Eukaryota</taxon>
        <taxon>Viridiplantae</taxon>
        <taxon>Streptophyta</taxon>
        <taxon>Embryophyta</taxon>
        <taxon>Tracheophyta</taxon>
        <taxon>Spermatophyta</taxon>
        <taxon>Magnoliopsida</taxon>
        <taxon>eudicotyledons</taxon>
        <taxon>Gunneridae</taxon>
        <taxon>Pentapetalae</taxon>
        <taxon>rosids</taxon>
        <taxon>fabids</taxon>
        <taxon>Fagales</taxon>
        <taxon>Betulaceae</taxon>
        <taxon>Carpinus</taxon>
    </lineage>
</organism>
<protein>
    <submittedName>
        <fullName evidence="1">Uncharacterized protein</fullName>
    </submittedName>
</protein>
<dbReference type="EMBL" id="VIBQ01000012">
    <property type="protein sequence ID" value="KAB8343233.1"/>
    <property type="molecule type" value="Genomic_DNA"/>
</dbReference>
<keyword evidence="2" id="KW-1185">Reference proteome</keyword>
<evidence type="ECO:0000313" key="2">
    <source>
        <dbReference type="Proteomes" id="UP000327013"/>
    </source>
</evidence>
<evidence type="ECO:0000313" key="1">
    <source>
        <dbReference type="EMBL" id="KAB8343233.1"/>
    </source>
</evidence>
<sequence>MEVCDCGKHVPLHVRCTARRVAATKRAAKVVACLLGHKRNMPLYLKTRHGAQRNK</sequence>
<dbReference type="AlphaFoldDB" id="A0A5N6KVK9"/>
<dbReference type="Proteomes" id="UP000327013">
    <property type="component" value="Unassembled WGS sequence"/>
</dbReference>
<name>A0A5N6KVK9_9ROSI</name>